<dbReference type="SUPFAM" id="SSF51735">
    <property type="entry name" value="NAD(P)-binding Rossmann-fold domains"/>
    <property type="match status" value="1"/>
</dbReference>
<dbReference type="PANTHER" id="PTHR43355">
    <property type="entry name" value="FLAVIN REDUCTASE (NADPH)"/>
    <property type="match status" value="1"/>
</dbReference>
<accession>A0A5Q0H507</accession>
<keyword evidence="3" id="KW-1185">Reference proteome</keyword>
<reference evidence="3" key="1">
    <citation type="journal article" date="2021" name="Curr. Microbiol.">
        <title>Complete genome of nocamycin-producing strain Saccharothrix syringae NRRL B-16468 reveals the biosynthetic potential for secondary metabolites.</title>
        <authorList>
            <person name="Mo X."/>
            <person name="Yang S."/>
        </authorList>
    </citation>
    <scope>NUCLEOTIDE SEQUENCE [LARGE SCALE GENOMIC DNA]</scope>
    <source>
        <strain evidence="3">ATCC 51364 / DSM 43886 / JCM 6844 / KCTC 9398 / NBRC 14523 / NRRL B-16468 / INA 2240</strain>
    </source>
</reference>
<gene>
    <name evidence="2" type="ORF">EKG83_29200</name>
</gene>
<dbReference type="PANTHER" id="PTHR43355:SF2">
    <property type="entry name" value="FLAVIN REDUCTASE (NADPH)"/>
    <property type="match status" value="1"/>
</dbReference>
<dbReference type="AlphaFoldDB" id="A0A5Q0H507"/>
<dbReference type="GO" id="GO:0004074">
    <property type="term" value="F:biliverdin reductase [NAD(P)H] activity"/>
    <property type="evidence" value="ECO:0007669"/>
    <property type="project" value="TreeGrafter"/>
</dbReference>
<dbReference type="RefSeq" id="WP_033433786.1">
    <property type="nucleotide sequence ID" value="NZ_CP034550.1"/>
</dbReference>
<name>A0A5Q0H507_SACSY</name>
<dbReference type="Pfam" id="PF13460">
    <property type="entry name" value="NAD_binding_10"/>
    <property type="match status" value="1"/>
</dbReference>
<dbReference type="InterPro" id="IPR051606">
    <property type="entry name" value="Polyketide_Oxido-like"/>
</dbReference>
<feature type="domain" description="NAD(P)-binding" evidence="1">
    <location>
        <begin position="8"/>
        <end position="200"/>
    </location>
</feature>
<organism evidence="2 3">
    <name type="scientific">Saccharothrix syringae</name>
    <name type="common">Nocardiopsis syringae</name>
    <dbReference type="NCBI Taxonomy" id="103733"/>
    <lineage>
        <taxon>Bacteria</taxon>
        <taxon>Bacillati</taxon>
        <taxon>Actinomycetota</taxon>
        <taxon>Actinomycetes</taxon>
        <taxon>Pseudonocardiales</taxon>
        <taxon>Pseudonocardiaceae</taxon>
        <taxon>Saccharothrix</taxon>
    </lineage>
</organism>
<evidence type="ECO:0000313" key="3">
    <source>
        <dbReference type="Proteomes" id="UP000325787"/>
    </source>
</evidence>
<evidence type="ECO:0000313" key="2">
    <source>
        <dbReference type="EMBL" id="QFZ20920.1"/>
    </source>
</evidence>
<dbReference type="Proteomes" id="UP000325787">
    <property type="component" value="Chromosome"/>
</dbReference>
<dbReference type="Gene3D" id="3.40.50.720">
    <property type="entry name" value="NAD(P)-binding Rossmann-like Domain"/>
    <property type="match status" value="1"/>
</dbReference>
<dbReference type="KEGG" id="ssyi:EKG83_29200"/>
<dbReference type="OrthoDB" id="3763081at2"/>
<sequence length="211" mass="22662">MSSIVVFGANGATGRALVEEALRAGHTVTAAVRDPAAFPRPAADPARLSVVRADVRDLDGVRAAVRGHDAVVSAVGPAGARADGLYSAAARAFVAAMGEHGVDRLVALSSSGVRLDDPDHPLWYRVVARTLLKDLYQDMRRMERIVRDSPLDWTFVRSTRIVDGPPTGTCRVVDSANPANGRRVNRADLARFVVGAVTDPRWSRRHPTPAR</sequence>
<proteinExistence type="predicted"/>
<dbReference type="GO" id="GO:0042602">
    <property type="term" value="F:riboflavin reductase (NADPH) activity"/>
    <property type="evidence" value="ECO:0007669"/>
    <property type="project" value="TreeGrafter"/>
</dbReference>
<dbReference type="InterPro" id="IPR016040">
    <property type="entry name" value="NAD(P)-bd_dom"/>
</dbReference>
<evidence type="ECO:0000259" key="1">
    <source>
        <dbReference type="Pfam" id="PF13460"/>
    </source>
</evidence>
<dbReference type="EMBL" id="CP034550">
    <property type="protein sequence ID" value="QFZ20920.1"/>
    <property type="molecule type" value="Genomic_DNA"/>
</dbReference>
<protein>
    <submittedName>
        <fullName evidence="2">NAD-dependent epimerase/dehydratase family protein</fullName>
    </submittedName>
</protein>
<dbReference type="InterPro" id="IPR036291">
    <property type="entry name" value="NAD(P)-bd_dom_sf"/>
</dbReference>